<evidence type="ECO:0000256" key="1">
    <source>
        <dbReference type="SAM" id="Phobius"/>
    </source>
</evidence>
<dbReference type="EMBL" id="BAAAQR010000013">
    <property type="protein sequence ID" value="GAA2153229.1"/>
    <property type="molecule type" value="Genomic_DNA"/>
</dbReference>
<keyword evidence="1" id="KW-0472">Membrane</keyword>
<feature type="transmembrane region" description="Helical" evidence="1">
    <location>
        <begin position="83"/>
        <end position="102"/>
    </location>
</feature>
<sequence>MPEQLIAPPAPSPRAEEPRGGWRLLLPYAVQAAGIVAVFAVAGVLAGVVWEWLWTPPVGLAVHHQWIQDEGGLRANFSGTGTYVLVAVVAGFVVGAGVALLVRRSELVTLVAVLGGSLLAGWLMHRVGTALGPPDPHPLAASAKDLTEIPGKLVVSGDSTLRAFPGGALIGLTVIFLGLSRHRATRP</sequence>
<feature type="transmembrane region" description="Helical" evidence="1">
    <location>
        <begin position="161"/>
        <end position="179"/>
    </location>
</feature>
<evidence type="ECO:0008006" key="4">
    <source>
        <dbReference type="Google" id="ProtNLM"/>
    </source>
</evidence>
<organism evidence="2 3">
    <name type="scientific">Nocardioides koreensis</name>
    <dbReference type="NCBI Taxonomy" id="433651"/>
    <lineage>
        <taxon>Bacteria</taxon>
        <taxon>Bacillati</taxon>
        <taxon>Actinomycetota</taxon>
        <taxon>Actinomycetes</taxon>
        <taxon>Propionibacteriales</taxon>
        <taxon>Nocardioidaceae</taxon>
        <taxon>Nocardioides</taxon>
    </lineage>
</organism>
<proteinExistence type="predicted"/>
<reference evidence="2 3" key="1">
    <citation type="journal article" date="2019" name="Int. J. Syst. Evol. Microbiol.">
        <title>The Global Catalogue of Microorganisms (GCM) 10K type strain sequencing project: providing services to taxonomists for standard genome sequencing and annotation.</title>
        <authorList>
            <consortium name="The Broad Institute Genomics Platform"/>
            <consortium name="The Broad Institute Genome Sequencing Center for Infectious Disease"/>
            <person name="Wu L."/>
            <person name="Ma J."/>
        </authorList>
    </citation>
    <scope>NUCLEOTIDE SEQUENCE [LARGE SCALE GENOMIC DNA]</scope>
    <source>
        <strain evidence="2 3">JCM 16022</strain>
    </source>
</reference>
<keyword evidence="1" id="KW-1133">Transmembrane helix</keyword>
<name>A0ABN3A3R7_9ACTN</name>
<dbReference type="Proteomes" id="UP001501771">
    <property type="component" value="Unassembled WGS sequence"/>
</dbReference>
<dbReference type="RefSeq" id="WP_344155954.1">
    <property type="nucleotide sequence ID" value="NZ_BAAAQR010000013.1"/>
</dbReference>
<evidence type="ECO:0000313" key="3">
    <source>
        <dbReference type="Proteomes" id="UP001501771"/>
    </source>
</evidence>
<keyword evidence="3" id="KW-1185">Reference proteome</keyword>
<comment type="caution">
    <text evidence="2">The sequence shown here is derived from an EMBL/GenBank/DDBJ whole genome shotgun (WGS) entry which is preliminary data.</text>
</comment>
<protein>
    <recommendedName>
        <fullName evidence="4">DUF2567 domain-containing protein</fullName>
    </recommendedName>
</protein>
<gene>
    <name evidence="2" type="ORF">GCM10009844_37440</name>
</gene>
<feature type="transmembrane region" description="Helical" evidence="1">
    <location>
        <begin position="24"/>
        <end position="50"/>
    </location>
</feature>
<keyword evidence="1" id="KW-0812">Transmembrane</keyword>
<evidence type="ECO:0000313" key="2">
    <source>
        <dbReference type="EMBL" id="GAA2153229.1"/>
    </source>
</evidence>
<accession>A0ABN3A3R7</accession>
<feature type="transmembrane region" description="Helical" evidence="1">
    <location>
        <begin position="107"/>
        <end position="125"/>
    </location>
</feature>